<keyword evidence="1" id="KW-1133">Transmembrane helix</keyword>
<sequence>MVSLISVLLIILFCINLISAVRSGKVFLPGYRLKTNKNMSVFELKQECNKQFSLGTWCREGESGFLTGVVFSVTAIFVLIYILI</sequence>
<comment type="caution">
    <text evidence="2">The sequence shown here is derived from an EMBL/GenBank/DDBJ whole genome shotgun (WGS) entry which is preliminary data.</text>
</comment>
<keyword evidence="3" id="KW-1185">Reference proteome</keyword>
<evidence type="ECO:0000313" key="2">
    <source>
        <dbReference type="EMBL" id="GEK78346.1"/>
    </source>
</evidence>
<evidence type="ECO:0000256" key="1">
    <source>
        <dbReference type="SAM" id="Phobius"/>
    </source>
</evidence>
<keyword evidence="1" id="KW-0812">Transmembrane</keyword>
<name>A0ABQ0UIQ8_PSEAF</name>
<evidence type="ECO:0000313" key="3">
    <source>
        <dbReference type="Proteomes" id="UP000321189"/>
    </source>
</evidence>
<reference evidence="2 3" key="1">
    <citation type="submission" date="2019-07" db="EMBL/GenBank/DDBJ databases">
        <title>Whole genome shotgun sequence of Pseudoalteromonas atlantica NBRC 103033.</title>
        <authorList>
            <person name="Hosoyama A."/>
            <person name="Uohara A."/>
            <person name="Ohji S."/>
            <person name="Ichikawa N."/>
        </authorList>
    </citation>
    <scope>NUCLEOTIDE SEQUENCE [LARGE SCALE GENOMIC DNA]</scope>
    <source>
        <strain evidence="2 3">NBRC 103033</strain>
    </source>
</reference>
<protein>
    <submittedName>
        <fullName evidence="2">Uncharacterized protein</fullName>
    </submittedName>
</protein>
<accession>A0ABQ0UIQ8</accession>
<keyword evidence="1" id="KW-0472">Membrane</keyword>
<feature type="transmembrane region" description="Helical" evidence="1">
    <location>
        <begin position="64"/>
        <end position="83"/>
    </location>
</feature>
<dbReference type="Proteomes" id="UP000321189">
    <property type="component" value="Unassembled WGS sequence"/>
</dbReference>
<proteinExistence type="predicted"/>
<dbReference type="EMBL" id="BJUT01000069">
    <property type="protein sequence ID" value="GEK78346.1"/>
    <property type="molecule type" value="Genomic_DNA"/>
</dbReference>
<gene>
    <name evidence="2" type="ORF">PAT01_36500</name>
</gene>
<organism evidence="2 3">
    <name type="scientific">Pseudoalteromonas atlantica</name>
    <name type="common">Alteromonas atlantica</name>
    <dbReference type="NCBI Taxonomy" id="288"/>
    <lineage>
        <taxon>Bacteria</taxon>
        <taxon>Pseudomonadati</taxon>
        <taxon>Pseudomonadota</taxon>
        <taxon>Gammaproteobacteria</taxon>
        <taxon>Alteromonadales</taxon>
        <taxon>Pseudoalteromonadaceae</taxon>
        <taxon>Pseudoalteromonas</taxon>
    </lineage>
</organism>